<dbReference type="PROSITE" id="PS51257">
    <property type="entry name" value="PROKAR_LIPOPROTEIN"/>
    <property type="match status" value="1"/>
</dbReference>
<gene>
    <name evidence="2" type="ORF">ACFQ1X_01865</name>
</gene>
<accession>A0ABW3L719</accession>
<sequence>MLKNSMLFLLLCSTLLLLGCQPEDPDGESEIIGSFSIQTSASPNQMNIIEIQEMYKEDNVGLHATYEPMFHSLRIYYGEYGSLLEDYVVVERIRMHSIDYFEMVWTDDDHVTINVMPRDDVVDHGVAQTYEVETYEFDFATGALSK</sequence>
<dbReference type="Proteomes" id="UP001597109">
    <property type="component" value="Unassembled WGS sequence"/>
</dbReference>
<evidence type="ECO:0000313" key="3">
    <source>
        <dbReference type="Proteomes" id="UP001597109"/>
    </source>
</evidence>
<organism evidence="2 3">
    <name type="scientific">Metaplanococcus flavidus</name>
    <dbReference type="NCBI Taxonomy" id="569883"/>
    <lineage>
        <taxon>Bacteria</taxon>
        <taxon>Bacillati</taxon>
        <taxon>Bacillota</taxon>
        <taxon>Bacilli</taxon>
        <taxon>Bacillales</taxon>
        <taxon>Caryophanaceae</taxon>
        <taxon>Metaplanococcus</taxon>
    </lineage>
</organism>
<keyword evidence="3" id="KW-1185">Reference proteome</keyword>
<keyword evidence="1" id="KW-0732">Signal</keyword>
<feature type="chain" id="PRO_5045339535" description="Lipoprotein" evidence="1">
    <location>
        <begin position="20"/>
        <end position="146"/>
    </location>
</feature>
<feature type="signal peptide" evidence="1">
    <location>
        <begin position="1"/>
        <end position="19"/>
    </location>
</feature>
<evidence type="ECO:0000313" key="2">
    <source>
        <dbReference type="EMBL" id="MFD1030184.1"/>
    </source>
</evidence>
<comment type="caution">
    <text evidence="2">The sequence shown here is derived from an EMBL/GenBank/DDBJ whole genome shotgun (WGS) entry which is preliminary data.</text>
</comment>
<proteinExistence type="predicted"/>
<name>A0ABW3L719_9BACL</name>
<evidence type="ECO:0000256" key="1">
    <source>
        <dbReference type="SAM" id="SignalP"/>
    </source>
</evidence>
<dbReference type="EMBL" id="JBHTKI010000003">
    <property type="protein sequence ID" value="MFD1030184.1"/>
    <property type="molecule type" value="Genomic_DNA"/>
</dbReference>
<protein>
    <recommendedName>
        <fullName evidence="4">Lipoprotein</fullName>
    </recommendedName>
</protein>
<evidence type="ECO:0008006" key="4">
    <source>
        <dbReference type="Google" id="ProtNLM"/>
    </source>
</evidence>
<dbReference type="RefSeq" id="WP_144840434.1">
    <property type="nucleotide sequence ID" value="NZ_JBHTKI010000003.1"/>
</dbReference>
<reference evidence="3" key="1">
    <citation type="journal article" date="2019" name="Int. J. Syst. Evol. Microbiol.">
        <title>The Global Catalogue of Microorganisms (GCM) 10K type strain sequencing project: providing services to taxonomists for standard genome sequencing and annotation.</title>
        <authorList>
            <consortium name="The Broad Institute Genomics Platform"/>
            <consortium name="The Broad Institute Genome Sequencing Center for Infectious Disease"/>
            <person name="Wu L."/>
            <person name="Ma J."/>
        </authorList>
    </citation>
    <scope>NUCLEOTIDE SEQUENCE [LARGE SCALE GENOMIC DNA]</scope>
    <source>
        <strain evidence="3">CCUG 56756</strain>
    </source>
</reference>